<protein>
    <recommendedName>
        <fullName evidence="4">Transmembrane protein</fullName>
    </recommendedName>
</protein>
<reference evidence="2" key="2">
    <citation type="submission" date="2022-06" db="UniProtKB">
        <authorList>
            <consortium name="EnsemblMetazoa"/>
        </authorList>
    </citation>
    <scope>IDENTIFICATION</scope>
    <source>
        <strain evidence="2">DF5081</strain>
    </source>
</reference>
<keyword evidence="1" id="KW-0812">Transmembrane</keyword>
<keyword evidence="3" id="KW-1185">Reference proteome</keyword>
<organism evidence="2 3">
    <name type="scientific">Caenorhabditis japonica</name>
    <dbReference type="NCBI Taxonomy" id="281687"/>
    <lineage>
        <taxon>Eukaryota</taxon>
        <taxon>Metazoa</taxon>
        <taxon>Ecdysozoa</taxon>
        <taxon>Nematoda</taxon>
        <taxon>Chromadorea</taxon>
        <taxon>Rhabditida</taxon>
        <taxon>Rhabditina</taxon>
        <taxon>Rhabditomorpha</taxon>
        <taxon>Rhabditoidea</taxon>
        <taxon>Rhabditidae</taxon>
        <taxon>Peloderinae</taxon>
        <taxon>Caenorhabditis</taxon>
    </lineage>
</organism>
<sequence>MVYYTIYTIYDTGSFYQPAIPGTGLNSECPDELPVCSIPLKSPYLLLSPYFFRFFGIFVELLYLICYTFLPAFRNIFRSPFFDMVLVYCAALLIRTSFTMLLLVYCWIQLTQPSPVDESFLFFIMQLSLLVHLFGDYFSMIMIFFLALYRCLLFKAKELSERIFEGYIKNELNYIQGNEPGVRKRARTHKDNAQQSF</sequence>
<feature type="transmembrane region" description="Helical" evidence="1">
    <location>
        <begin position="85"/>
        <end position="108"/>
    </location>
</feature>
<keyword evidence="1" id="KW-0472">Membrane</keyword>
<dbReference type="AlphaFoldDB" id="A0A8R1HST7"/>
<name>A0A8R1HST7_CAEJA</name>
<accession>A0A8R1HST7</accession>
<evidence type="ECO:0000313" key="2">
    <source>
        <dbReference type="EnsemblMetazoa" id="CJA10067.1"/>
    </source>
</evidence>
<feature type="transmembrane region" description="Helical" evidence="1">
    <location>
        <begin position="120"/>
        <end position="149"/>
    </location>
</feature>
<keyword evidence="1" id="KW-1133">Transmembrane helix</keyword>
<evidence type="ECO:0000256" key="1">
    <source>
        <dbReference type="SAM" id="Phobius"/>
    </source>
</evidence>
<dbReference type="Proteomes" id="UP000005237">
    <property type="component" value="Unassembled WGS sequence"/>
</dbReference>
<evidence type="ECO:0000313" key="3">
    <source>
        <dbReference type="Proteomes" id="UP000005237"/>
    </source>
</evidence>
<reference evidence="3" key="1">
    <citation type="submission" date="2010-08" db="EMBL/GenBank/DDBJ databases">
        <authorList>
            <consortium name="Caenorhabditis japonica Sequencing Consortium"/>
            <person name="Wilson R.K."/>
        </authorList>
    </citation>
    <scope>NUCLEOTIDE SEQUENCE [LARGE SCALE GENOMIC DNA]</scope>
    <source>
        <strain evidence="3">DF5081</strain>
    </source>
</reference>
<dbReference type="EnsemblMetazoa" id="CJA10067.1">
    <property type="protein sequence ID" value="CJA10067.1"/>
    <property type="gene ID" value="WBGene00129271"/>
</dbReference>
<proteinExistence type="predicted"/>
<feature type="transmembrane region" description="Helical" evidence="1">
    <location>
        <begin position="50"/>
        <end position="73"/>
    </location>
</feature>
<evidence type="ECO:0008006" key="4">
    <source>
        <dbReference type="Google" id="ProtNLM"/>
    </source>
</evidence>
<dbReference type="OMA" id="ARTHKDN"/>